<proteinExistence type="predicted"/>
<dbReference type="Pfam" id="PF01842">
    <property type="entry name" value="ACT"/>
    <property type="match status" value="1"/>
</dbReference>
<dbReference type="PROSITE" id="PS51671">
    <property type="entry name" value="ACT"/>
    <property type="match status" value="1"/>
</dbReference>
<gene>
    <name evidence="4" type="primary">guaB_14</name>
    <name evidence="4" type="ORF">SDC9_13679</name>
</gene>
<dbReference type="InterPro" id="IPR002912">
    <property type="entry name" value="ACT_dom"/>
</dbReference>
<dbReference type="InterPro" id="IPR045865">
    <property type="entry name" value="ACT-like_dom_sf"/>
</dbReference>
<dbReference type="EC" id="1.1.1.205" evidence="4"/>
<reference evidence="4" key="1">
    <citation type="submission" date="2019-08" db="EMBL/GenBank/DDBJ databases">
        <authorList>
            <person name="Kucharzyk K."/>
            <person name="Murdoch R.W."/>
            <person name="Higgins S."/>
            <person name="Loffler F."/>
        </authorList>
    </citation>
    <scope>NUCLEOTIDE SEQUENCE</scope>
</reference>
<feature type="domain" description="CBS" evidence="2">
    <location>
        <begin position="7"/>
        <end position="63"/>
    </location>
</feature>
<keyword evidence="1" id="KW-0129">CBS domain</keyword>
<protein>
    <submittedName>
        <fullName evidence="4">Inosine-5'-monophosphate dehydrogenase</fullName>
        <ecNumber evidence="4">1.1.1.205</ecNumber>
    </submittedName>
</protein>
<dbReference type="Gene3D" id="3.10.580.10">
    <property type="entry name" value="CBS-domain"/>
    <property type="match status" value="1"/>
</dbReference>
<dbReference type="CDD" id="cd04584">
    <property type="entry name" value="CBS_pair_AcuB_like"/>
    <property type="match status" value="1"/>
</dbReference>
<dbReference type="InterPro" id="IPR051257">
    <property type="entry name" value="Diverse_CBS-Domain"/>
</dbReference>
<keyword evidence="4" id="KW-0560">Oxidoreductase</keyword>
<dbReference type="PANTHER" id="PTHR43080:SF2">
    <property type="entry name" value="CBS DOMAIN-CONTAINING PROTEIN"/>
    <property type="match status" value="1"/>
</dbReference>
<feature type="domain" description="ACT" evidence="3">
    <location>
        <begin position="144"/>
        <end position="215"/>
    </location>
</feature>
<accession>A0A644TLX6</accession>
<evidence type="ECO:0000313" key="4">
    <source>
        <dbReference type="EMBL" id="MPL67975.1"/>
    </source>
</evidence>
<evidence type="ECO:0000256" key="1">
    <source>
        <dbReference type="ARBA" id="ARBA00023122"/>
    </source>
</evidence>
<dbReference type="EMBL" id="VSSQ01000039">
    <property type="protein sequence ID" value="MPL67975.1"/>
    <property type="molecule type" value="Genomic_DNA"/>
</dbReference>
<evidence type="ECO:0000259" key="3">
    <source>
        <dbReference type="PROSITE" id="PS51671"/>
    </source>
</evidence>
<dbReference type="Pfam" id="PF00571">
    <property type="entry name" value="CBS"/>
    <property type="match status" value="2"/>
</dbReference>
<dbReference type="SMART" id="SM00116">
    <property type="entry name" value="CBS"/>
    <property type="match status" value="2"/>
</dbReference>
<dbReference type="PROSITE" id="PS51371">
    <property type="entry name" value="CBS"/>
    <property type="match status" value="2"/>
</dbReference>
<sequence length="215" mass="23707">MFVVNRMTPNPVTVNSTTTVADASEIMRRNKFRRLPVINIGSLVGIVTDRDLQEVSPSRATTLSIFELNYLLSKVQVKEVMTKNVITIRDNATIEEAALLMYSNKIGGLVVVDENDSVVGIITETDIFKSFVDIMGLTSGKTRITIKLHENKVGMLNKITGIMTDMGININSMASYSIDQEWELVIRADITDITALSEKLASIGYPITHVAQIGN</sequence>
<dbReference type="Gene3D" id="3.30.70.260">
    <property type="match status" value="1"/>
</dbReference>
<organism evidence="4">
    <name type="scientific">bioreactor metagenome</name>
    <dbReference type="NCBI Taxonomy" id="1076179"/>
    <lineage>
        <taxon>unclassified sequences</taxon>
        <taxon>metagenomes</taxon>
        <taxon>ecological metagenomes</taxon>
    </lineage>
</organism>
<dbReference type="PANTHER" id="PTHR43080">
    <property type="entry name" value="CBS DOMAIN-CONTAINING PROTEIN CBSX3, MITOCHONDRIAL"/>
    <property type="match status" value="1"/>
</dbReference>
<dbReference type="SUPFAM" id="SSF54631">
    <property type="entry name" value="CBS-domain pair"/>
    <property type="match status" value="1"/>
</dbReference>
<evidence type="ECO:0000259" key="2">
    <source>
        <dbReference type="PROSITE" id="PS51371"/>
    </source>
</evidence>
<dbReference type="InterPro" id="IPR000644">
    <property type="entry name" value="CBS_dom"/>
</dbReference>
<dbReference type="SUPFAM" id="SSF55021">
    <property type="entry name" value="ACT-like"/>
    <property type="match status" value="1"/>
</dbReference>
<feature type="domain" description="CBS" evidence="2">
    <location>
        <begin position="81"/>
        <end position="139"/>
    </location>
</feature>
<name>A0A644TLX6_9ZZZZ</name>
<dbReference type="AlphaFoldDB" id="A0A644TLX6"/>
<dbReference type="InterPro" id="IPR046342">
    <property type="entry name" value="CBS_dom_sf"/>
</dbReference>
<comment type="caution">
    <text evidence="4">The sequence shown here is derived from an EMBL/GenBank/DDBJ whole genome shotgun (WGS) entry which is preliminary data.</text>
</comment>
<dbReference type="GO" id="GO:0003938">
    <property type="term" value="F:IMP dehydrogenase activity"/>
    <property type="evidence" value="ECO:0007669"/>
    <property type="project" value="UniProtKB-EC"/>
</dbReference>